<feature type="region of interest" description="Disordered" evidence="1">
    <location>
        <begin position="22"/>
        <end position="105"/>
    </location>
</feature>
<keyword evidence="3" id="KW-1185">Reference proteome</keyword>
<protein>
    <submittedName>
        <fullName evidence="2">Uncharacterized protein</fullName>
    </submittedName>
</protein>
<gene>
    <name evidence="2" type="ORF">Slin15195_G124350</name>
</gene>
<organism evidence="2 3">
    <name type="scientific">Septoria linicola</name>
    <dbReference type="NCBI Taxonomy" id="215465"/>
    <lineage>
        <taxon>Eukaryota</taxon>
        <taxon>Fungi</taxon>
        <taxon>Dikarya</taxon>
        <taxon>Ascomycota</taxon>
        <taxon>Pezizomycotina</taxon>
        <taxon>Dothideomycetes</taxon>
        <taxon>Dothideomycetidae</taxon>
        <taxon>Mycosphaerellales</taxon>
        <taxon>Mycosphaerellaceae</taxon>
        <taxon>Septoria</taxon>
    </lineage>
</organism>
<feature type="compositionally biased region" description="Basic and acidic residues" evidence="1">
    <location>
        <begin position="80"/>
        <end position="104"/>
    </location>
</feature>
<evidence type="ECO:0000313" key="2">
    <source>
        <dbReference type="EMBL" id="USW59116.1"/>
    </source>
</evidence>
<dbReference type="EMBL" id="CP099429">
    <property type="protein sequence ID" value="USW59116.1"/>
    <property type="molecule type" value="Genomic_DNA"/>
</dbReference>
<name>A0A9Q9EPT8_9PEZI</name>
<evidence type="ECO:0000256" key="1">
    <source>
        <dbReference type="SAM" id="MobiDB-lite"/>
    </source>
</evidence>
<dbReference type="Proteomes" id="UP001056384">
    <property type="component" value="Chromosome 12"/>
</dbReference>
<sequence length="274" mass="31098">MHHDIAVKPMLVRKCPYEWCTYSTDRPPNFRRHKKTQHGGPDGRKVPCKARKAKALQEIDGNRQRGRESSQSSPQIKGEPPVKSEPQEEHVDESASHDDHRSPQSEEAWLGFHQKVWTQQHHKDVKRERDLKHESAQELTGGCSWPAVPVPGGLVPDQHTACTTEQLVLPDWNGTTSNDSDTLGDIWAMNGERDCSTLAPSDVQSLHPEDSATSGLHNLENEYFEWMDWDQFNDSGGNYDWENEDWPLDMADLSVADQGQHEWLDDAFAAWEGA</sequence>
<proteinExistence type="predicted"/>
<reference evidence="2" key="1">
    <citation type="submission" date="2022-06" db="EMBL/GenBank/DDBJ databases">
        <title>Complete genome sequences of two strains of the flax pathogen Septoria linicola.</title>
        <authorList>
            <person name="Lapalu N."/>
            <person name="Simon A."/>
            <person name="Demenou B."/>
            <person name="Paumier D."/>
            <person name="Guillot M.-P."/>
            <person name="Gout L."/>
            <person name="Valade R."/>
        </authorList>
    </citation>
    <scope>NUCLEOTIDE SEQUENCE</scope>
    <source>
        <strain evidence="2">SE15195</strain>
    </source>
</reference>
<evidence type="ECO:0000313" key="3">
    <source>
        <dbReference type="Proteomes" id="UP001056384"/>
    </source>
</evidence>
<dbReference type="AlphaFoldDB" id="A0A9Q9EPT8"/>
<feature type="compositionally biased region" description="Basic and acidic residues" evidence="1">
    <location>
        <begin position="55"/>
        <end position="68"/>
    </location>
</feature>
<accession>A0A9Q9EPT8</accession>